<evidence type="ECO:0000256" key="1">
    <source>
        <dbReference type="SAM" id="SignalP"/>
    </source>
</evidence>
<reference evidence="2" key="1">
    <citation type="journal article" date="2013" name="PLoS ONE">
        <title>Gene expression in gut symbiotic organ of stinkbug affected by extracellular bacterial symbiont.</title>
        <authorList>
            <person name="Futahashi R."/>
            <person name="Tanaka K."/>
            <person name="Tanahashi M."/>
            <person name="Nikoh N."/>
            <person name="Kikuchi Y."/>
            <person name="Lee B.L."/>
            <person name="Fukatsu T."/>
        </authorList>
    </citation>
    <scope>NUCLEOTIDE SEQUENCE</scope>
    <source>
        <tissue evidence="2">Midgut</tissue>
    </source>
</reference>
<proteinExistence type="evidence at transcript level"/>
<organism evidence="2">
    <name type="scientific">Riptortus pedestris</name>
    <name type="common">Bean bug</name>
    <dbReference type="NCBI Taxonomy" id="329032"/>
    <lineage>
        <taxon>Eukaryota</taxon>
        <taxon>Metazoa</taxon>
        <taxon>Ecdysozoa</taxon>
        <taxon>Arthropoda</taxon>
        <taxon>Hexapoda</taxon>
        <taxon>Insecta</taxon>
        <taxon>Pterygota</taxon>
        <taxon>Neoptera</taxon>
        <taxon>Paraneoptera</taxon>
        <taxon>Hemiptera</taxon>
        <taxon>Heteroptera</taxon>
        <taxon>Panheteroptera</taxon>
        <taxon>Pentatomomorpha</taxon>
        <taxon>Coreoidea</taxon>
        <taxon>Alydidae</taxon>
        <taxon>Riptortus</taxon>
    </lineage>
</organism>
<feature type="signal peptide" evidence="1">
    <location>
        <begin position="1"/>
        <end position="21"/>
    </location>
</feature>
<sequence length="85" mass="9476">MLKTILIVSLIGSIAVSAAEGQTSPTVVKRVFCNERTYCGFLEKCCNDGKHCCERTLECCKSSNGQARCCLYPWPFPKLLQILQE</sequence>
<dbReference type="AlphaFoldDB" id="R4WMZ2"/>
<accession>R4WMZ2</accession>
<feature type="chain" id="PRO_5004381431" evidence="1">
    <location>
        <begin position="22"/>
        <end position="85"/>
    </location>
</feature>
<evidence type="ECO:0000313" key="2">
    <source>
        <dbReference type="EMBL" id="BAN20206.1"/>
    </source>
</evidence>
<name>R4WMZ2_RIPPE</name>
<keyword evidence="1" id="KW-0732">Signal</keyword>
<dbReference type="EMBL" id="AK416991">
    <property type="protein sequence ID" value="BAN20206.1"/>
    <property type="molecule type" value="mRNA"/>
</dbReference>
<protein>
    <submittedName>
        <fullName evidence="2">Cysteine rich secreted protein</fullName>
    </submittedName>
</protein>